<dbReference type="EC" id="2.4.1.-" evidence="5"/>
<keyword evidence="5" id="KW-0961">Cell wall biogenesis/degradation</keyword>
<evidence type="ECO:0000256" key="1">
    <source>
        <dbReference type="ARBA" id="ARBA00004877"/>
    </source>
</evidence>
<proteinExistence type="inferred from homology"/>
<evidence type="ECO:0000256" key="5">
    <source>
        <dbReference type="RuleBase" id="RU362027"/>
    </source>
</evidence>
<accession>A0ABS8STT2</accession>
<evidence type="ECO:0000313" key="7">
    <source>
        <dbReference type="Proteomes" id="UP000823775"/>
    </source>
</evidence>
<dbReference type="SUPFAM" id="SSF53448">
    <property type="entry name" value="Nucleotide-diphospho-sugar transferases"/>
    <property type="match status" value="1"/>
</dbReference>
<keyword evidence="3 5" id="KW-0328">Glycosyltransferase</keyword>
<comment type="caution">
    <text evidence="6">The sequence shown here is derived from an EMBL/GenBank/DDBJ whole genome shotgun (WGS) entry which is preliminary data.</text>
</comment>
<comment type="similarity">
    <text evidence="2 5">Belongs to the glycosyltransferase 8 family.</text>
</comment>
<keyword evidence="7" id="KW-1185">Reference proteome</keyword>
<evidence type="ECO:0000313" key="6">
    <source>
        <dbReference type="EMBL" id="MCD7462419.1"/>
    </source>
</evidence>
<evidence type="ECO:0000256" key="2">
    <source>
        <dbReference type="ARBA" id="ARBA00006351"/>
    </source>
</evidence>
<keyword evidence="4" id="KW-0808">Transferase</keyword>
<sequence>MLVKRVIQKCKCLKDGVKTYMAVVKEQMVKRNTPYDSWARTCHLRSFGVFILKHNIRGLVVTLLPVLRMHVAGSHTKCTALRSVLKGLPGLLKEASEMNSEEAVALRASLLTFQGEVYALDDKWVLSGLGHKYGVDIEAVKNARVLHFNGKMKPWLELGIRDYTVFWRKFLNQENHGSGSYKVAFTAIKVDFENKRPDPLSIPDTITFAASGPPPVFLVSRCLAQNVLKHDGGKIDWVERR</sequence>
<organism evidence="6 7">
    <name type="scientific">Datura stramonium</name>
    <name type="common">Jimsonweed</name>
    <name type="synonym">Common thornapple</name>
    <dbReference type="NCBI Taxonomy" id="4076"/>
    <lineage>
        <taxon>Eukaryota</taxon>
        <taxon>Viridiplantae</taxon>
        <taxon>Streptophyta</taxon>
        <taxon>Embryophyta</taxon>
        <taxon>Tracheophyta</taxon>
        <taxon>Spermatophyta</taxon>
        <taxon>Magnoliopsida</taxon>
        <taxon>eudicotyledons</taxon>
        <taxon>Gunneridae</taxon>
        <taxon>Pentapetalae</taxon>
        <taxon>asterids</taxon>
        <taxon>lamiids</taxon>
        <taxon>Solanales</taxon>
        <taxon>Solanaceae</taxon>
        <taxon>Solanoideae</taxon>
        <taxon>Datureae</taxon>
        <taxon>Datura</taxon>
    </lineage>
</organism>
<dbReference type="PANTHER" id="PTHR32116:SF12">
    <property type="entry name" value="GALACTURONOSYLTRANSFERASE 7-RELATED"/>
    <property type="match status" value="1"/>
</dbReference>
<dbReference type="InterPro" id="IPR002495">
    <property type="entry name" value="Glyco_trans_8"/>
</dbReference>
<evidence type="ECO:0000256" key="4">
    <source>
        <dbReference type="ARBA" id="ARBA00022679"/>
    </source>
</evidence>
<dbReference type="EMBL" id="JACEIK010000800">
    <property type="protein sequence ID" value="MCD7462419.1"/>
    <property type="molecule type" value="Genomic_DNA"/>
</dbReference>
<dbReference type="Gene3D" id="3.90.550.10">
    <property type="entry name" value="Spore Coat Polysaccharide Biosynthesis Protein SpsA, Chain A"/>
    <property type="match status" value="1"/>
</dbReference>
<evidence type="ECO:0000256" key="3">
    <source>
        <dbReference type="ARBA" id="ARBA00022676"/>
    </source>
</evidence>
<protein>
    <recommendedName>
        <fullName evidence="5">Hexosyltransferase</fullName>
        <ecNumber evidence="5">2.4.1.-</ecNumber>
    </recommendedName>
</protein>
<dbReference type="Pfam" id="PF01501">
    <property type="entry name" value="Glyco_transf_8"/>
    <property type="match status" value="1"/>
</dbReference>
<comment type="pathway">
    <text evidence="1 5">Glycan metabolism; pectin biosynthesis.</text>
</comment>
<gene>
    <name evidence="6" type="ORF">HAX54_048505</name>
</gene>
<dbReference type="PANTHER" id="PTHR32116">
    <property type="entry name" value="GALACTURONOSYLTRANSFERASE 4-RELATED"/>
    <property type="match status" value="1"/>
</dbReference>
<dbReference type="InterPro" id="IPR029044">
    <property type="entry name" value="Nucleotide-diphossugar_trans"/>
</dbReference>
<comment type="subcellular location">
    <subcellularLocation>
        <location evidence="5">Golgi apparatus membrane</location>
        <topology evidence="5">Single-pass type II membrane protein</topology>
    </subcellularLocation>
</comment>
<dbReference type="InterPro" id="IPR029993">
    <property type="entry name" value="GAUT"/>
</dbReference>
<name>A0ABS8STT2_DATST</name>
<reference evidence="6 7" key="1">
    <citation type="journal article" date="2021" name="BMC Genomics">
        <title>Datura genome reveals duplications of psychoactive alkaloid biosynthetic genes and high mutation rate following tissue culture.</title>
        <authorList>
            <person name="Rajewski A."/>
            <person name="Carter-House D."/>
            <person name="Stajich J."/>
            <person name="Litt A."/>
        </authorList>
    </citation>
    <scope>NUCLEOTIDE SEQUENCE [LARGE SCALE GENOMIC DNA]</scope>
    <source>
        <strain evidence="6">AR-01</strain>
    </source>
</reference>
<keyword evidence="5" id="KW-0333">Golgi apparatus</keyword>
<dbReference type="Proteomes" id="UP000823775">
    <property type="component" value="Unassembled WGS sequence"/>
</dbReference>